<dbReference type="InterPro" id="IPR002347">
    <property type="entry name" value="SDR_fam"/>
</dbReference>
<sequence length="275" mass="28704">MGSFSAIASLPRRLEGKIALITGGASGIGERTARLFCRSGAKVVIADVQDELGESVCRDLGLDKASFVHCDVTNETHVRDAVDSVVSRHGRLDVLFNNAGITDPLRPSIVDTPKTDFDRVVAVNLAGVFLGTKHAARVMIPRLRGSIVNAASINAVMGSATSTHAYVCSKHAVVGLTKNAAVELGRFGIRVNCVSPFGVATPFAQKLVNMTAEEIEGALSHLGNLKGVCLKPEDVADGVAFLASDDAKYVSGHNLVIDGGFTVCSPSPPLPETGA</sequence>
<comment type="similarity">
    <text evidence="1">Belongs to the short-chain dehydrogenases/reductases (SDR) family.</text>
</comment>
<dbReference type="AlphaFoldDB" id="A0AAV7DWC7"/>
<dbReference type="PRINTS" id="PR00081">
    <property type="entry name" value="GDHRDH"/>
</dbReference>
<dbReference type="GO" id="GO:0016491">
    <property type="term" value="F:oxidoreductase activity"/>
    <property type="evidence" value="ECO:0007669"/>
    <property type="project" value="UniProtKB-KW"/>
</dbReference>
<evidence type="ECO:0000313" key="4">
    <source>
        <dbReference type="Proteomes" id="UP000825729"/>
    </source>
</evidence>
<accession>A0AAV7DWC7</accession>
<dbReference type="PANTHER" id="PTHR43180">
    <property type="entry name" value="3-OXOACYL-(ACYL-CARRIER-PROTEIN) REDUCTASE (AFU_ORTHOLOGUE AFUA_6G11210)"/>
    <property type="match status" value="1"/>
</dbReference>
<evidence type="ECO:0000256" key="2">
    <source>
        <dbReference type="ARBA" id="ARBA00023002"/>
    </source>
</evidence>
<dbReference type="FunFam" id="3.40.50.720:FF:000084">
    <property type="entry name" value="Short-chain dehydrogenase reductase"/>
    <property type="match status" value="1"/>
</dbReference>
<dbReference type="InterPro" id="IPR020904">
    <property type="entry name" value="Sc_DH/Rdtase_CS"/>
</dbReference>
<comment type="caution">
    <text evidence="3">The sequence shown here is derived from an EMBL/GenBank/DDBJ whole genome shotgun (WGS) entry which is preliminary data.</text>
</comment>
<keyword evidence="4" id="KW-1185">Reference proteome</keyword>
<proteinExistence type="inferred from homology"/>
<organism evidence="3 4">
    <name type="scientific">Aristolochia fimbriata</name>
    <name type="common">White veined hardy Dutchman's pipe vine</name>
    <dbReference type="NCBI Taxonomy" id="158543"/>
    <lineage>
        <taxon>Eukaryota</taxon>
        <taxon>Viridiplantae</taxon>
        <taxon>Streptophyta</taxon>
        <taxon>Embryophyta</taxon>
        <taxon>Tracheophyta</taxon>
        <taxon>Spermatophyta</taxon>
        <taxon>Magnoliopsida</taxon>
        <taxon>Magnoliidae</taxon>
        <taxon>Piperales</taxon>
        <taxon>Aristolochiaceae</taxon>
        <taxon>Aristolochia</taxon>
    </lineage>
</organism>
<evidence type="ECO:0000256" key="1">
    <source>
        <dbReference type="ARBA" id="ARBA00006484"/>
    </source>
</evidence>
<evidence type="ECO:0000313" key="3">
    <source>
        <dbReference type="EMBL" id="KAG9439876.1"/>
    </source>
</evidence>
<dbReference type="EMBL" id="JAINDJ010000008">
    <property type="protein sequence ID" value="KAG9439876.1"/>
    <property type="molecule type" value="Genomic_DNA"/>
</dbReference>
<dbReference type="Pfam" id="PF13561">
    <property type="entry name" value="adh_short_C2"/>
    <property type="match status" value="1"/>
</dbReference>
<dbReference type="PRINTS" id="PR00080">
    <property type="entry name" value="SDRFAMILY"/>
</dbReference>
<name>A0AAV7DWC7_ARIFI</name>
<reference evidence="3 4" key="1">
    <citation type="submission" date="2021-07" db="EMBL/GenBank/DDBJ databases">
        <title>The Aristolochia fimbriata genome: insights into angiosperm evolution, floral development and chemical biosynthesis.</title>
        <authorList>
            <person name="Jiao Y."/>
        </authorList>
    </citation>
    <scope>NUCLEOTIDE SEQUENCE [LARGE SCALE GENOMIC DNA]</scope>
    <source>
        <strain evidence="3">IBCAS-2021</strain>
        <tissue evidence="3">Leaf</tissue>
    </source>
</reference>
<dbReference type="SUPFAM" id="SSF51735">
    <property type="entry name" value="NAD(P)-binding Rossmann-fold domains"/>
    <property type="match status" value="1"/>
</dbReference>
<gene>
    <name evidence="3" type="ORF">H6P81_020041</name>
</gene>
<protein>
    <submittedName>
        <fullName evidence="3">Uncharacterized protein</fullName>
    </submittedName>
</protein>
<dbReference type="PANTHER" id="PTHR43180:SF30">
    <property type="entry name" value="MOMILACTONE A SYNTHASE"/>
    <property type="match status" value="1"/>
</dbReference>
<keyword evidence="2" id="KW-0560">Oxidoreductase</keyword>
<dbReference type="PROSITE" id="PS00061">
    <property type="entry name" value="ADH_SHORT"/>
    <property type="match status" value="1"/>
</dbReference>
<dbReference type="InterPro" id="IPR036291">
    <property type="entry name" value="NAD(P)-bd_dom_sf"/>
</dbReference>
<dbReference type="Gene3D" id="3.40.50.720">
    <property type="entry name" value="NAD(P)-binding Rossmann-like Domain"/>
    <property type="match status" value="1"/>
</dbReference>
<dbReference type="Proteomes" id="UP000825729">
    <property type="component" value="Unassembled WGS sequence"/>
</dbReference>
<dbReference type="NCBIfam" id="NF005559">
    <property type="entry name" value="PRK07231.1"/>
    <property type="match status" value="1"/>
</dbReference>